<dbReference type="Pfam" id="PF03992">
    <property type="entry name" value="ABM"/>
    <property type="match status" value="1"/>
</dbReference>
<dbReference type="RefSeq" id="WP_225269560.1">
    <property type="nucleotide sequence ID" value="NZ_CP084058.1"/>
</dbReference>
<protein>
    <recommendedName>
        <fullName evidence="1">ABM domain-containing protein</fullName>
    </recommendedName>
</protein>
<dbReference type="InterPro" id="IPR007138">
    <property type="entry name" value="ABM_dom"/>
</dbReference>
<reference evidence="2" key="1">
    <citation type="submission" date="2016-04" db="EMBL/GenBank/DDBJ databases">
        <authorList>
            <person name="Evans L.H."/>
            <person name="Alamgir A."/>
            <person name="Owens N."/>
            <person name="Weber N.D."/>
            <person name="Virtaneva K."/>
            <person name="Barbian K."/>
            <person name="Babar A."/>
            <person name="Rosenke K."/>
        </authorList>
    </citation>
    <scope>NUCLEOTIDE SEQUENCE</scope>
    <source>
        <strain evidence="2">Nono1</strain>
    </source>
</reference>
<evidence type="ECO:0000259" key="1">
    <source>
        <dbReference type="Pfam" id="PF03992"/>
    </source>
</evidence>
<sequence length="90" mass="9993">MEYLLIRQRFTDYDTWRAAFDGLAEVRAAAGMRTVLVSVDAERPEEAVVLFECEDAQAMRRHFASDALKEAHAKAGVVPGSNQASVLLPR</sequence>
<dbReference type="SUPFAM" id="SSF54909">
    <property type="entry name" value="Dimeric alpha+beta barrel"/>
    <property type="match status" value="1"/>
</dbReference>
<name>A0A1M4EQ92_9ACTN</name>
<dbReference type="AlphaFoldDB" id="A0A1M4EQ92"/>
<evidence type="ECO:0000313" key="2">
    <source>
        <dbReference type="EMBL" id="SBP01026.1"/>
    </source>
</evidence>
<gene>
    <name evidence="2" type="ORF">BN4615_P10542</name>
</gene>
<proteinExistence type="predicted"/>
<dbReference type="EMBL" id="LT559118">
    <property type="protein sequence ID" value="SBP01026.1"/>
    <property type="molecule type" value="Genomic_DNA"/>
</dbReference>
<organism evidence="2">
    <name type="scientific">Nonomuraea gerenzanensis</name>
    <dbReference type="NCBI Taxonomy" id="93944"/>
    <lineage>
        <taxon>Bacteria</taxon>
        <taxon>Bacillati</taxon>
        <taxon>Actinomycetota</taxon>
        <taxon>Actinomycetes</taxon>
        <taxon>Streptosporangiales</taxon>
        <taxon>Streptosporangiaceae</taxon>
        <taxon>Nonomuraea</taxon>
    </lineage>
</organism>
<feature type="domain" description="ABM" evidence="1">
    <location>
        <begin position="14"/>
        <end position="74"/>
    </location>
</feature>
<accession>A0A1M4EQ92</accession>
<dbReference type="InterPro" id="IPR011008">
    <property type="entry name" value="Dimeric_a/b-barrel"/>
</dbReference>